<organism evidence="1 2">
    <name type="scientific">Basidiobolus ranarum</name>
    <dbReference type="NCBI Taxonomy" id="34480"/>
    <lineage>
        <taxon>Eukaryota</taxon>
        <taxon>Fungi</taxon>
        <taxon>Fungi incertae sedis</taxon>
        <taxon>Zoopagomycota</taxon>
        <taxon>Entomophthoromycotina</taxon>
        <taxon>Basidiobolomycetes</taxon>
        <taxon>Basidiobolales</taxon>
        <taxon>Basidiobolaceae</taxon>
        <taxon>Basidiobolus</taxon>
    </lineage>
</organism>
<keyword evidence="2" id="KW-1185">Reference proteome</keyword>
<evidence type="ECO:0000313" key="1">
    <source>
        <dbReference type="EMBL" id="KAK9761974.1"/>
    </source>
</evidence>
<reference evidence="1 2" key="1">
    <citation type="submission" date="2023-04" db="EMBL/GenBank/DDBJ databases">
        <title>Genome of Basidiobolus ranarum AG-B5.</title>
        <authorList>
            <person name="Stajich J.E."/>
            <person name="Carter-House D."/>
            <person name="Gryganskyi A."/>
        </authorList>
    </citation>
    <scope>NUCLEOTIDE SEQUENCE [LARGE SCALE GENOMIC DNA]</scope>
    <source>
        <strain evidence="1 2">AG-B5</strain>
    </source>
</reference>
<accession>A0ABR2WKC2</accession>
<comment type="caution">
    <text evidence="1">The sequence shown here is derived from an EMBL/GenBank/DDBJ whole genome shotgun (WGS) entry which is preliminary data.</text>
</comment>
<evidence type="ECO:0000313" key="2">
    <source>
        <dbReference type="Proteomes" id="UP001479436"/>
    </source>
</evidence>
<sequence length="169" mass="19498">MSENESFSTREVRYLRISKSQVLQMILYIKPEYTSWFSDHIFQLVLSALQPLIPKKISDSKSKDPPAEIYRSGVFQMAYTVVGSTQPRHYLLLQNAPVKIEEELDFKARKQQKDFTYDGFTIYKKALIVVVEPYDPHRTVTVPDFITLERKNPTIKDYIPSSGPSTGTT</sequence>
<name>A0ABR2WKC2_9FUNG</name>
<dbReference type="Proteomes" id="UP001479436">
    <property type="component" value="Unassembled WGS sequence"/>
</dbReference>
<protein>
    <submittedName>
        <fullName evidence="1">Uncharacterized protein</fullName>
    </submittedName>
</protein>
<proteinExistence type="predicted"/>
<gene>
    <name evidence="1" type="ORF">K7432_012706</name>
</gene>
<dbReference type="EMBL" id="JASJQH010001141">
    <property type="protein sequence ID" value="KAK9761974.1"/>
    <property type="molecule type" value="Genomic_DNA"/>
</dbReference>